<organism evidence="2 3">
    <name type="scientific">Pelagibacterium lacus</name>
    <dbReference type="NCBI Taxonomy" id="2282655"/>
    <lineage>
        <taxon>Bacteria</taxon>
        <taxon>Pseudomonadati</taxon>
        <taxon>Pseudomonadota</taxon>
        <taxon>Alphaproteobacteria</taxon>
        <taxon>Hyphomicrobiales</taxon>
        <taxon>Devosiaceae</taxon>
        <taxon>Pelagibacterium</taxon>
    </lineage>
</organism>
<protein>
    <recommendedName>
        <fullName evidence="4">Terminase small subunit</fullName>
    </recommendedName>
</protein>
<keyword evidence="3" id="KW-1185">Reference proteome</keyword>
<evidence type="ECO:0000313" key="2">
    <source>
        <dbReference type="EMBL" id="RDE07724.1"/>
    </source>
</evidence>
<dbReference type="AlphaFoldDB" id="A0A369VZ99"/>
<evidence type="ECO:0008006" key="4">
    <source>
        <dbReference type="Google" id="ProtNLM"/>
    </source>
</evidence>
<name>A0A369VZ99_9HYPH</name>
<dbReference type="RefSeq" id="WP_114647045.1">
    <property type="nucleotide sequence ID" value="NZ_QQNH01000039.1"/>
</dbReference>
<feature type="region of interest" description="Disordered" evidence="1">
    <location>
        <begin position="97"/>
        <end position="121"/>
    </location>
</feature>
<evidence type="ECO:0000256" key="1">
    <source>
        <dbReference type="SAM" id="MobiDB-lite"/>
    </source>
</evidence>
<proteinExistence type="predicted"/>
<sequence>MPILPNPRHESFAQALAKGKTADDAYAQAGYRPNRKNAWRLKTNEDIAARVAELGAKAAEKAEWSAADRLAALKRISDAAEAQDPRVAVSAISEANKMQGSHAPAKHTHSGTIGTIDPTKLKGMSNEELDLLERAMVQIGIASGDSGGEGGEED</sequence>
<reference evidence="3" key="1">
    <citation type="submission" date="2018-07" db="EMBL/GenBank/DDBJ databases">
        <authorList>
            <person name="Liu B.-T."/>
            <person name="Du Z."/>
        </authorList>
    </citation>
    <scope>NUCLEOTIDE SEQUENCE [LARGE SCALE GENOMIC DNA]</scope>
    <source>
        <strain evidence="3">XYN52</strain>
    </source>
</reference>
<accession>A0A369VZ99</accession>
<dbReference type="EMBL" id="QQNH01000039">
    <property type="protein sequence ID" value="RDE07724.1"/>
    <property type="molecule type" value="Genomic_DNA"/>
</dbReference>
<comment type="caution">
    <text evidence="2">The sequence shown here is derived from an EMBL/GenBank/DDBJ whole genome shotgun (WGS) entry which is preliminary data.</text>
</comment>
<evidence type="ECO:0000313" key="3">
    <source>
        <dbReference type="Proteomes" id="UP000253759"/>
    </source>
</evidence>
<gene>
    <name evidence="2" type="ORF">DVH29_15250</name>
</gene>
<dbReference type="Proteomes" id="UP000253759">
    <property type="component" value="Unassembled WGS sequence"/>
</dbReference>